<proteinExistence type="predicted"/>
<dbReference type="PROSITE" id="PS51318">
    <property type="entry name" value="TAT"/>
    <property type="match status" value="1"/>
</dbReference>
<keyword evidence="1 2" id="KW-0732">Signal</keyword>
<dbReference type="EMBL" id="LGUP01000403">
    <property type="protein sequence ID" value="KOG08925.1"/>
    <property type="molecule type" value="Genomic_DNA"/>
</dbReference>
<comment type="caution">
    <text evidence="3">The sequence shown here is derived from an EMBL/GenBank/DDBJ whole genome shotgun (WGS) entry which is preliminary data.</text>
</comment>
<evidence type="ECO:0000313" key="3">
    <source>
        <dbReference type="EMBL" id="KOG08925.1"/>
    </source>
</evidence>
<dbReference type="Pfam" id="PF13517">
    <property type="entry name" value="FG-GAP_3"/>
    <property type="match status" value="1"/>
</dbReference>
<dbReference type="Gene3D" id="2.115.10.10">
    <property type="entry name" value="Tachylectin 2"/>
    <property type="match status" value="2"/>
</dbReference>
<dbReference type="InterPro" id="IPR013517">
    <property type="entry name" value="FG-GAP"/>
</dbReference>
<dbReference type="AlphaFoldDB" id="A0A0L8J5L8"/>
<sequence length="716" mass="74992">MPHARSTRRRLAAAVTTVLAVTLGAGALTVPATAAPASPAAQSADAAATTATPFAYPKNSTLLDAGVKGFLTQTVGSNIKRFAWYGQDSGQGYTGPTYLRSTRTNDYLILKGTNMVTVRDLTTMSSYQIGWDPLAATPTVFVGSAADALFTTVGPDLRKHSKAGGTVPVAGLPTGATLITVSPGTADDALIRFTVDGVRKWGLLNLATDEVKEIHEHPAGAEIKAVSATHVAWTTGVGTSTPSIFRLNRATDAVEEIPVADAPSNDLKVSLVGGWVVYGEAGGFSYGPGPQYALTAYNPDAETKSVKLLDHLTSSATAGDGSLHVRGGSVDQGEGMYKITATENDTPVVTLEAITGEPTRLEITGNDIPATVDLDKNAGTAFFTWNLSQSRTEVTLTMRHTRTGQTHTVYDYPQGKPSTTFDWRGEYNGDYTWQLTARPLNGIGPAATASGGFTATRTPKPHDFDDNGAPDVLLRDGSGRLWRADTGYDQQLWADPYQLIGTGWQVYDRIEATGDIAGSNVGDVIAREPSGALWLYQGNGRGGFGGRTKIGTGWQAFHQIAGGSDLTGDGRADLVATDKAGDLYLYPGTGSATAPFGPRKKIGNGWGVYNQLTAVGNVAGGAAGDLYARDTTGVLWQYLGKGDGTFAARTKVGGGWNAYQHLVGVGDANRDGRPDLVGFKATEAYLYRGTGNWSSPLSGAQLAGLTFGGGPYNSVA</sequence>
<dbReference type="PATRIC" id="fig|1938.6.peg.8137"/>
<evidence type="ECO:0000256" key="1">
    <source>
        <dbReference type="ARBA" id="ARBA00022729"/>
    </source>
</evidence>
<organism evidence="3 4">
    <name type="scientific">Streptomyces viridochromogenes</name>
    <dbReference type="NCBI Taxonomy" id="1938"/>
    <lineage>
        <taxon>Bacteria</taxon>
        <taxon>Bacillati</taxon>
        <taxon>Actinomycetota</taxon>
        <taxon>Actinomycetes</taxon>
        <taxon>Kitasatosporales</taxon>
        <taxon>Streptomycetaceae</taxon>
        <taxon>Streptomyces</taxon>
    </lineage>
</organism>
<evidence type="ECO:0000313" key="4">
    <source>
        <dbReference type="Proteomes" id="UP000037023"/>
    </source>
</evidence>
<dbReference type="RefSeq" id="WP_051786780.1">
    <property type="nucleotide sequence ID" value="NZ_LGUP01000403.1"/>
</dbReference>
<feature type="signal peptide" evidence="2">
    <location>
        <begin position="1"/>
        <end position="34"/>
    </location>
</feature>
<evidence type="ECO:0008006" key="5">
    <source>
        <dbReference type="Google" id="ProtNLM"/>
    </source>
</evidence>
<name>A0A0L8J5L8_STRVR</name>
<dbReference type="InterPro" id="IPR028994">
    <property type="entry name" value="Integrin_alpha_N"/>
</dbReference>
<gene>
    <name evidence="3" type="ORF">ADK34_37770</name>
</gene>
<dbReference type="SUPFAM" id="SSF69318">
    <property type="entry name" value="Integrin alpha N-terminal domain"/>
    <property type="match status" value="1"/>
</dbReference>
<dbReference type="InterPro" id="IPR006311">
    <property type="entry name" value="TAT_signal"/>
</dbReference>
<accession>A0A0L8J5L8</accession>
<dbReference type="Proteomes" id="UP000037023">
    <property type="component" value="Unassembled WGS sequence"/>
</dbReference>
<evidence type="ECO:0000256" key="2">
    <source>
        <dbReference type="SAM" id="SignalP"/>
    </source>
</evidence>
<protein>
    <recommendedName>
        <fullName evidence="5">VCBS repeat-containing protein</fullName>
    </recommendedName>
</protein>
<reference evidence="3 4" key="1">
    <citation type="submission" date="2015-06" db="EMBL/GenBank/DDBJ databases">
        <authorList>
            <person name="Hoefler B.C."/>
            <person name="Straight P.D."/>
        </authorList>
    </citation>
    <scope>NUCLEOTIDE SEQUENCE [LARGE SCALE GENOMIC DNA]</scope>
    <source>
        <strain evidence="3 4">NRRL 3427</strain>
    </source>
</reference>
<feature type="chain" id="PRO_5005584801" description="VCBS repeat-containing protein" evidence="2">
    <location>
        <begin position="35"/>
        <end position="716"/>
    </location>
</feature>